<keyword evidence="2" id="KW-1185">Reference proteome</keyword>
<dbReference type="Proteomes" id="UP001162992">
    <property type="component" value="Chromosome 4"/>
</dbReference>
<evidence type="ECO:0000313" key="2">
    <source>
        <dbReference type="Proteomes" id="UP001162992"/>
    </source>
</evidence>
<name>A0ACC2DW12_DIPCM</name>
<protein>
    <submittedName>
        <fullName evidence="1">Uncharacterized protein</fullName>
    </submittedName>
</protein>
<dbReference type="EMBL" id="CM055095">
    <property type="protein sequence ID" value="KAJ7558453.1"/>
    <property type="molecule type" value="Genomic_DNA"/>
</dbReference>
<gene>
    <name evidence="1" type="ORF">O6H91_04G040000</name>
</gene>
<reference evidence="2" key="1">
    <citation type="journal article" date="2024" name="Proc. Natl. Acad. Sci. U.S.A.">
        <title>Extraordinary preservation of gene collinearity over three hundred million years revealed in homosporous lycophytes.</title>
        <authorList>
            <person name="Li C."/>
            <person name="Wickell D."/>
            <person name="Kuo L.Y."/>
            <person name="Chen X."/>
            <person name="Nie B."/>
            <person name="Liao X."/>
            <person name="Peng D."/>
            <person name="Ji J."/>
            <person name="Jenkins J."/>
            <person name="Williams M."/>
            <person name="Shu S."/>
            <person name="Plott C."/>
            <person name="Barry K."/>
            <person name="Rajasekar S."/>
            <person name="Grimwood J."/>
            <person name="Han X."/>
            <person name="Sun S."/>
            <person name="Hou Z."/>
            <person name="He W."/>
            <person name="Dai G."/>
            <person name="Sun C."/>
            <person name="Schmutz J."/>
            <person name="Leebens-Mack J.H."/>
            <person name="Li F.W."/>
            <person name="Wang L."/>
        </authorList>
    </citation>
    <scope>NUCLEOTIDE SEQUENCE [LARGE SCALE GENOMIC DNA]</scope>
    <source>
        <strain evidence="2">cv. PW_Plant_1</strain>
    </source>
</reference>
<accession>A0ACC2DW12</accession>
<organism evidence="1 2">
    <name type="scientific">Diphasiastrum complanatum</name>
    <name type="common">Issler's clubmoss</name>
    <name type="synonym">Lycopodium complanatum</name>
    <dbReference type="NCBI Taxonomy" id="34168"/>
    <lineage>
        <taxon>Eukaryota</taxon>
        <taxon>Viridiplantae</taxon>
        <taxon>Streptophyta</taxon>
        <taxon>Embryophyta</taxon>
        <taxon>Tracheophyta</taxon>
        <taxon>Lycopodiopsida</taxon>
        <taxon>Lycopodiales</taxon>
        <taxon>Lycopodiaceae</taxon>
        <taxon>Lycopodioideae</taxon>
        <taxon>Diphasiastrum</taxon>
    </lineage>
</organism>
<proteinExistence type="predicted"/>
<sequence>MIKITLLNIRRVCFHIERKAKESKRQGGRKVFVCNYLGIYVKLRGSMTIRGVNLLKYTDEAVAILQDMITILGNYYEDEMKEVPNSPTPSFSAPNLEVVQLTYRRLSEMLASLWPCEKQFAAVFGPTGCGKSTLLNVLLAMICATGEAYNKGIKLDSCRAALRETAKHYGVSHHGKTIVDSKVADDSSASSSTSGNALSGPDESISLKDDANSGLNLDMERSSISGLLGIFCARNRESYMSCHMTNYDKNPFLLLNGRLGDAGTTKVTAVEYGPKFVGRIRWIGRQKLRKRCRVLRQLIDNPECSDAENKELEELKELWLSILYMVKHNYKADLPYPDEQLINSTISTLSRSVPFGKEEVIENSVSKGCTLDRLKVRDGICKRLRHEKLGLLAEDLKLEVPVTSFEGGIGLLDVPGTNDPRKLHQREIWHAIDRTALILFVLDKSVIDTATEKILEESPILEKMLLDEAGRCSLVVVGIAEKDNKGSQSPVELVANFDSRRALLKAIEMIIRKKAKHLVRTRRLSKEVALGRVTRIIESKDRLCILPVLPCLCASIHLSASNPNLHQIFCENSSTQGCSSQMSEQLVRNACLETNMPQLLERVHAIRLPPSSDHLHTILKSAEVLVNLLIQESSVDSTMERFLQSEYAHAEGRTPESIFVNELPQNAINDNEVSQLLDEYCKRSKMSLDDVAFVIKELGDRRKFHDLSLCGDAKFYELAPLILSGYKPEGICSIAHQLIRVVEAPSKDFIDIALKELKNALYGDFPRVDALMDEVSDNVVGNCIALHNDLMERWHYVLDRMRANLLSGGKDGGLHGKICMALRRAYDYGIKWMLREVKQQGNDSSFMEVFSRILTDNEVGQKASKKAKTYLEHLLNAYWEELWQATNEEIKRLWVLWQQEVGKLVLSVQKALSVQQFGKYNVLEGSSLLTLKERLKVKLKGMNKLIENLRKSSDSGLESACYGYNLLQSNPQFCSCLIDSVANDRALGVPESSKTLSGNKLEFQLKKPGNGRHEAECKRLNLESDKKNTILQSACQKVSAVKPIVTVETKQRKAMFLSDEEGIKLQSRDALHISKKGRKYK</sequence>
<evidence type="ECO:0000313" key="1">
    <source>
        <dbReference type="EMBL" id="KAJ7558453.1"/>
    </source>
</evidence>
<comment type="caution">
    <text evidence="1">The sequence shown here is derived from an EMBL/GenBank/DDBJ whole genome shotgun (WGS) entry which is preliminary data.</text>
</comment>